<keyword evidence="2" id="KW-1133">Transmembrane helix</keyword>
<protein>
    <submittedName>
        <fullName evidence="4">Uncharacterized protein</fullName>
    </submittedName>
</protein>
<feature type="compositionally biased region" description="Polar residues" evidence="1">
    <location>
        <begin position="344"/>
        <end position="353"/>
    </location>
</feature>
<comment type="caution">
    <text evidence="4">The sequence shown here is derived from an EMBL/GenBank/DDBJ whole genome shotgun (WGS) entry which is preliminary data.</text>
</comment>
<proteinExistence type="predicted"/>
<evidence type="ECO:0000313" key="4">
    <source>
        <dbReference type="EMBL" id="CAB9524836.1"/>
    </source>
</evidence>
<feature type="signal peptide" evidence="3">
    <location>
        <begin position="1"/>
        <end position="25"/>
    </location>
</feature>
<dbReference type="AlphaFoldDB" id="A0A9N8ESS1"/>
<evidence type="ECO:0000256" key="3">
    <source>
        <dbReference type="SAM" id="SignalP"/>
    </source>
</evidence>
<feature type="compositionally biased region" description="Polar residues" evidence="1">
    <location>
        <begin position="313"/>
        <end position="335"/>
    </location>
</feature>
<organism evidence="4 5">
    <name type="scientific">Seminavis robusta</name>
    <dbReference type="NCBI Taxonomy" id="568900"/>
    <lineage>
        <taxon>Eukaryota</taxon>
        <taxon>Sar</taxon>
        <taxon>Stramenopiles</taxon>
        <taxon>Ochrophyta</taxon>
        <taxon>Bacillariophyta</taxon>
        <taxon>Bacillariophyceae</taxon>
        <taxon>Bacillariophycidae</taxon>
        <taxon>Naviculales</taxon>
        <taxon>Naviculaceae</taxon>
        <taxon>Seminavis</taxon>
    </lineage>
</organism>
<evidence type="ECO:0000256" key="2">
    <source>
        <dbReference type="SAM" id="Phobius"/>
    </source>
</evidence>
<feature type="chain" id="PRO_5040248556" evidence="3">
    <location>
        <begin position="26"/>
        <end position="424"/>
    </location>
</feature>
<keyword evidence="3" id="KW-0732">Signal</keyword>
<dbReference type="InterPro" id="IPR005046">
    <property type="entry name" value="DUF285"/>
</dbReference>
<dbReference type="NCBIfam" id="TIGR02167">
    <property type="entry name" value="Liste_lipo_26"/>
    <property type="match status" value="3"/>
</dbReference>
<feature type="compositionally biased region" description="Polar residues" evidence="1">
    <location>
        <begin position="281"/>
        <end position="296"/>
    </location>
</feature>
<dbReference type="Pfam" id="PF03382">
    <property type="entry name" value="DUF285"/>
    <property type="match status" value="1"/>
</dbReference>
<reference evidence="4" key="1">
    <citation type="submission" date="2020-06" db="EMBL/GenBank/DDBJ databases">
        <authorList>
            <consortium name="Plant Systems Biology data submission"/>
        </authorList>
    </citation>
    <scope>NUCLEOTIDE SEQUENCE</scope>
    <source>
        <strain evidence="4">D6</strain>
    </source>
</reference>
<keyword evidence="2" id="KW-0812">Transmembrane</keyword>
<feature type="transmembrane region" description="Helical" evidence="2">
    <location>
        <begin position="362"/>
        <end position="385"/>
    </location>
</feature>
<dbReference type="OrthoDB" id="198852at2759"/>
<feature type="region of interest" description="Disordered" evidence="1">
    <location>
        <begin position="248"/>
        <end position="353"/>
    </location>
</feature>
<evidence type="ECO:0000256" key="1">
    <source>
        <dbReference type="SAM" id="MobiDB-lite"/>
    </source>
</evidence>
<feature type="compositionally biased region" description="Polar residues" evidence="1">
    <location>
        <begin position="259"/>
        <end position="271"/>
    </location>
</feature>
<accession>A0A9N8ESS1</accession>
<dbReference type="InterPro" id="IPR011889">
    <property type="entry name" value="Liste_lipo_26"/>
</dbReference>
<evidence type="ECO:0000313" key="5">
    <source>
        <dbReference type="Proteomes" id="UP001153069"/>
    </source>
</evidence>
<keyword evidence="5" id="KW-1185">Reference proteome</keyword>
<name>A0A9N8ESS1_9STRA</name>
<keyword evidence="2" id="KW-0472">Membrane</keyword>
<dbReference type="Proteomes" id="UP001153069">
    <property type="component" value="Unassembled WGS sequence"/>
</dbReference>
<dbReference type="EMBL" id="CAICTM010001591">
    <property type="protein sequence ID" value="CAB9524836.1"/>
    <property type="molecule type" value="Genomic_DNA"/>
</dbReference>
<gene>
    <name evidence="4" type="ORF">SEMRO_1593_G284550.2</name>
</gene>
<sequence length="424" mass="46805">MTAAFNIRLSRALAFWIFIIGVAKGEQTQKTPLTDDNIGLAVDEWFSNREGAKSKYGAIESWDTSQVTDMQKLFQDKSEFNDDISKWNTSSVTSMAYLFNGATSFNQDLDLWDTRKVKHMDAIFNFATSFNGNISTWLTESLRSMDYAFSHATAFNSDISSWQTANVKYMALAFWNATSFSHDLSNWTIANVKDMGGMFYNASAFNHALCWEGLVEHSHVSKLFCGSQGTLDPKCVDTELLAVVNEQCPKEKKEETPDTAGSQVATATPTKPQAVDKGDETMTSSESTAGNTTQPSEAPKSEDSNHDVPAGSSVETIISTPQQTTTEASESGSEDSSTKEVDTPSVSAVHSTTSQSSKKTDILFYLAFAFVAACLLFVTFSFFIVMYKRRQVKESYAQRRVHNHDDAATFRGEDSLNSLDLSVV</sequence>